<dbReference type="InterPro" id="IPR015943">
    <property type="entry name" value="WD40/YVTN_repeat-like_dom_sf"/>
</dbReference>
<dbReference type="Pfam" id="PF00400">
    <property type="entry name" value="WD40"/>
    <property type="match status" value="13"/>
</dbReference>
<dbReference type="SMART" id="SM00320">
    <property type="entry name" value="WD40"/>
    <property type="match status" value="14"/>
</dbReference>
<dbReference type="EMBL" id="JBHFNR010000059">
    <property type="protein sequence ID" value="MFB2892966.1"/>
    <property type="molecule type" value="Genomic_DNA"/>
</dbReference>
<keyword evidence="7" id="KW-1185">Reference proteome</keyword>
<feature type="repeat" description="WD" evidence="3">
    <location>
        <begin position="976"/>
        <end position="1008"/>
    </location>
</feature>
<evidence type="ECO:0000256" key="3">
    <source>
        <dbReference type="PROSITE-ProRule" id="PRU00221"/>
    </source>
</evidence>
<dbReference type="PANTHER" id="PTHR19846:SF0">
    <property type="entry name" value="PRE-MRNA PROCESSING FACTOR 4"/>
    <property type="match status" value="1"/>
</dbReference>
<dbReference type="RefSeq" id="WP_413262632.1">
    <property type="nucleotide sequence ID" value="NZ_JBHFNR010000059.1"/>
</dbReference>
<dbReference type="PRINTS" id="PR00320">
    <property type="entry name" value="GPROTEINBRPT"/>
</dbReference>
<feature type="repeat" description="WD" evidence="3">
    <location>
        <begin position="812"/>
        <end position="845"/>
    </location>
</feature>
<accession>A0ABV4XMQ3</accession>
<dbReference type="CDD" id="cd00200">
    <property type="entry name" value="WD40"/>
    <property type="match status" value="2"/>
</dbReference>
<dbReference type="SUPFAM" id="SSF52540">
    <property type="entry name" value="P-loop containing nucleoside triphosphate hydrolases"/>
    <property type="match status" value="1"/>
</dbReference>
<feature type="repeat" description="WD" evidence="3">
    <location>
        <begin position="1099"/>
        <end position="1132"/>
    </location>
</feature>
<dbReference type="PROSITE" id="PS00678">
    <property type="entry name" value="WD_REPEATS_1"/>
    <property type="match status" value="1"/>
</dbReference>
<feature type="repeat" description="WD" evidence="3">
    <location>
        <begin position="1058"/>
        <end position="1089"/>
    </location>
</feature>
<feature type="repeat" description="WD" evidence="3">
    <location>
        <begin position="689"/>
        <end position="721"/>
    </location>
</feature>
<dbReference type="Pfam" id="PF14516">
    <property type="entry name" value="AAA_35"/>
    <property type="match status" value="1"/>
</dbReference>
<organism evidence="6 7">
    <name type="scientific">Floridaenema flaviceps BLCC-F50</name>
    <dbReference type="NCBI Taxonomy" id="3153642"/>
    <lineage>
        <taxon>Bacteria</taxon>
        <taxon>Bacillati</taxon>
        <taxon>Cyanobacteriota</taxon>
        <taxon>Cyanophyceae</taxon>
        <taxon>Oscillatoriophycideae</taxon>
        <taxon>Aerosakkonematales</taxon>
        <taxon>Aerosakkonemataceae</taxon>
        <taxon>Floridanema</taxon>
        <taxon>Floridanema flaviceps</taxon>
    </lineage>
</organism>
<name>A0ABV4XMQ3_9CYAN</name>
<evidence type="ECO:0000313" key="6">
    <source>
        <dbReference type="EMBL" id="MFB2892966.1"/>
    </source>
</evidence>
<feature type="repeat" description="WD" evidence="3">
    <location>
        <begin position="894"/>
        <end position="928"/>
    </location>
</feature>
<sequence length="1163" mass="129247">MFTSSRANPVYQVGGSLPFNSPTYVQRQADKLVFENLLNGEFCYVFNARQMGKSSLRVQTTHRLKSAGVRCGVIDISTIGTQEITSEQWYASIVGLLTKTFQLQVNLMAWWRERSHLSLVNRLNDFLETVLLTQVSEPIVIFIDEIDSVLSLDFSTDDFFALIRACYNKRAEQPEYSRLTFALFGVATPSDLISDATRTPFNIGKAIELKGFQVIEATPLLWGLVESIYQPKTALKRILHWTGGQPFLTQKLCQLVVANKPEETEDIETVDAMVSWIDRLVETYIFQNWETQDEPEHLKTIRDRLLYNEQRAARLLGLYQKILISYLEDHTPGIPADNSPEQTELILTGLVEKRAGFLQVKNPIYQEIFNFEWVAKELGNLRPYSQSINAWIVSGCQDESWLLRGKALRDILNWSQGKSLSDIDYKFLAASQEFDRQEAQKILEAERLKEVEARLELERQRSLEQRRNLKRQQILLGFVSGVMFIAIALGLIAYHQYQQTAVSEVRAIVLSSEALYASNKRFDALIQAIKGKKRWQNLKIVDPKLQAEVDSALQQVILNIQEYNHLNGHTAAVLAVDFSPDGQQIATASVDGTVKLWQPNGTLITTLKGHQSIVRAVQFSPDNQIIASAGDDKTIRLWRRDGTLLKTIDSQTAGIWSLKFNQTGSNFAVSGAGSTIEIWNPQGQLLKRIETGTLGVRDVALSPDGKLIAAGLTNNLIKLWNTDGTLQKNLPGHEATVQAITFSPDGKLLVSGSSDGTIKIWNQTGKLLTTLIAHDASIWKLAFSSDGKMFASASFDKTVKIWNRNGTLITHLRGHDAAVWGVAFSPDGKTIASAGAENITRLWKIYNPFQRTLYGLTGTTLRVVINPQGTTIALVGTDKLVKVFQLDFTPLKIINAHEAAVLGVDWNSDGTRIASASEDKTVKIWKLDGTLLKTFKGHSASIISVAWNPHSDILASSGVDGNILLWKSDGTLLKTLKAHDSSIWDIKFSPDGQTLASASNDATIKLWNTNGKLLHTLKGHQAAVWKLAFSPDGQLLASGSGDKTIKLWTRNGQLLKTLTGHTAAVWGIAFSPDGSLIASGSVDESIKLWRRDGTLITTLKSHSAGVRNVLFHPRLPILISAGDDQTLIVWNLAEILHLDPLSYACRWIKDYSQANPTIDNLCL</sequence>
<dbReference type="PANTHER" id="PTHR19846">
    <property type="entry name" value="WD40 REPEAT PROTEIN"/>
    <property type="match status" value="1"/>
</dbReference>
<dbReference type="PROSITE" id="PS50294">
    <property type="entry name" value="WD_REPEATS_REGION"/>
    <property type="match status" value="11"/>
</dbReference>
<feature type="repeat" description="WD" evidence="3">
    <location>
        <begin position="566"/>
        <end position="598"/>
    </location>
</feature>
<dbReference type="Gene3D" id="2.130.10.10">
    <property type="entry name" value="YVTN repeat-like/Quinoprotein amine dehydrogenase"/>
    <property type="match status" value="3"/>
</dbReference>
<evidence type="ECO:0000256" key="1">
    <source>
        <dbReference type="ARBA" id="ARBA00022574"/>
    </source>
</evidence>
<dbReference type="InterPro" id="IPR027417">
    <property type="entry name" value="P-loop_NTPase"/>
</dbReference>
<dbReference type="InterPro" id="IPR020472">
    <property type="entry name" value="WD40_PAC1"/>
</dbReference>
<keyword evidence="4" id="KW-0175">Coiled coil</keyword>
<keyword evidence="5" id="KW-0472">Membrane</keyword>
<feature type="repeat" description="WD" evidence="3">
    <location>
        <begin position="607"/>
        <end position="638"/>
    </location>
</feature>
<feature type="repeat" description="WD" evidence="3">
    <location>
        <begin position="771"/>
        <end position="803"/>
    </location>
</feature>
<keyword evidence="1 3" id="KW-0853">WD repeat</keyword>
<proteinExistence type="predicted"/>
<protein>
    <submittedName>
        <fullName evidence="6">AAA-like domain-containing protein</fullName>
    </submittedName>
</protein>
<dbReference type="Gene3D" id="3.40.50.300">
    <property type="entry name" value="P-loop containing nucleotide triphosphate hydrolases"/>
    <property type="match status" value="1"/>
</dbReference>
<reference evidence="6 7" key="1">
    <citation type="submission" date="2024-09" db="EMBL/GenBank/DDBJ databases">
        <title>Floridaenema gen nov. (Aerosakkonemataceae, Aerosakkonematales ord. nov., Cyanobacteria) from benthic tropical and subtropical fresh waters, with the description of four new species.</title>
        <authorList>
            <person name="Moretto J.A."/>
            <person name="Berthold D.E."/>
            <person name="Lefler F.W."/>
            <person name="Huang I.-S."/>
            <person name="Laughinghouse H. IV."/>
        </authorList>
    </citation>
    <scope>NUCLEOTIDE SEQUENCE [LARGE SCALE GENOMIC DNA]</scope>
    <source>
        <strain evidence="6 7">BLCC-F50</strain>
    </source>
</reference>
<dbReference type="SUPFAM" id="SSF50960">
    <property type="entry name" value="TolB, C-terminal domain"/>
    <property type="match status" value="1"/>
</dbReference>
<evidence type="ECO:0000256" key="4">
    <source>
        <dbReference type="SAM" id="Coils"/>
    </source>
</evidence>
<feature type="repeat" description="WD" evidence="3">
    <location>
        <begin position="648"/>
        <end position="680"/>
    </location>
</feature>
<keyword evidence="5" id="KW-0812">Transmembrane</keyword>
<keyword evidence="5" id="KW-1133">Transmembrane helix</keyword>
<dbReference type="InterPro" id="IPR011047">
    <property type="entry name" value="Quinoprotein_ADH-like_sf"/>
</dbReference>
<gene>
    <name evidence="6" type="ORF">ACE1CI_08485</name>
</gene>
<keyword evidence="2" id="KW-0677">Repeat</keyword>
<evidence type="ECO:0000256" key="2">
    <source>
        <dbReference type="ARBA" id="ARBA00022737"/>
    </source>
</evidence>
<comment type="caution">
    <text evidence="6">The sequence shown here is derived from an EMBL/GenBank/DDBJ whole genome shotgun (WGS) entry which is preliminary data.</text>
</comment>
<dbReference type="InterPro" id="IPR019775">
    <property type="entry name" value="WD40_repeat_CS"/>
</dbReference>
<evidence type="ECO:0000256" key="5">
    <source>
        <dbReference type="SAM" id="Phobius"/>
    </source>
</evidence>
<feature type="repeat" description="WD" evidence="3">
    <location>
        <begin position="730"/>
        <end position="762"/>
    </location>
</feature>
<dbReference type="Proteomes" id="UP001576784">
    <property type="component" value="Unassembled WGS sequence"/>
</dbReference>
<dbReference type="SUPFAM" id="SSF50998">
    <property type="entry name" value="Quinoprotein alcohol dehydrogenase-like"/>
    <property type="match status" value="1"/>
</dbReference>
<dbReference type="InterPro" id="IPR001680">
    <property type="entry name" value="WD40_rpt"/>
</dbReference>
<dbReference type="PROSITE" id="PS50082">
    <property type="entry name" value="WD_REPEATS_2"/>
    <property type="match status" value="13"/>
</dbReference>
<feature type="transmembrane region" description="Helical" evidence="5">
    <location>
        <begin position="474"/>
        <end position="494"/>
    </location>
</feature>
<feature type="repeat" description="WD" evidence="3">
    <location>
        <begin position="935"/>
        <end position="967"/>
    </location>
</feature>
<evidence type="ECO:0000313" key="7">
    <source>
        <dbReference type="Proteomes" id="UP001576784"/>
    </source>
</evidence>
<feature type="repeat" description="WD" evidence="3">
    <location>
        <begin position="1017"/>
        <end position="1048"/>
    </location>
</feature>
<feature type="coiled-coil region" evidence="4">
    <location>
        <begin position="445"/>
        <end position="472"/>
    </location>
</feature>